<reference evidence="10 11" key="1">
    <citation type="submission" date="2024-06" db="EMBL/GenBank/DDBJ databases">
        <title>The Natural Products Discovery Center: Release of the First 8490 Sequenced Strains for Exploring Actinobacteria Biosynthetic Diversity.</title>
        <authorList>
            <person name="Kalkreuter E."/>
            <person name="Kautsar S.A."/>
            <person name="Yang D."/>
            <person name="Bader C.D."/>
            <person name="Teijaro C.N."/>
            <person name="Fluegel L."/>
            <person name="Davis C.M."/>
            <person name="Simpson J.R."/>
            <person name="Lauterbach L."/>
            <person name="Steele A.D."/>
            <person name="Gui C."/>
            <person name="Meng S."/>
            <person name="Li G."/>
            <person name="Viehrig K."/>
            <person name="Ye F."/>
            <person name="Su P."/>
            <person name="Kiefer A.F."/>
            <person name="Nichols A."/>
            <person name="Cepeda A.J."/>
            <person name="Yan W."/>
            <person name="Fan B."/>
            <person name="Jiang Y."/>
            <person name="Adhikari A."/>
            <person name="Zheng C.-J."/>
            <person name="Schuster L."/>
            <person name="Cowan T.M."/>
            <person name="Smanski M.J."/>
            <person name="Chevrette M.G."/>
            <person name="De Carvalho L.P.S."/>
            <person name="Shen B."/>
        </authorList>
    </citation>
    <scope>NUCLEOTIDE SEQUENCE [LARGE SCALE GENOMIC DNA]</scope>
    <source>
        <strain evidence="10 11">NPDC077434</strain>
    </source>
</reference>
<dbReference type="PANTHER" id="PTHR33653:SF1">
    <property type="entry name" value="RIBONUCLEASE VAPC2"/>
    <property type="match status" value="1"/>
</dbReference>
<evidence type="ECO:0000313" key="10">
    <source>
        <dbReference type="EMBL" id="MEW1975538.1"/>
    </source>
</evidence>
<name>A0ABV3LI52_9MICO</name>
<evidence type="ECO:0000256" key="1">
    <source>
        <dbReference type="ARBA" id="ARBA00001946"/>
    </source>
</evidence>
<organism evidence="10 11">
    <name type="scientific">Microbacterium profundi</name>
    <dbReference type="NCBI Taxonomy" id="450380"/>
    <lineage>
        <taxon>Bacteria</taxon>
        <taxon>Bacillati</taxon>
        <taxon>Actinomycetota</taxon>
        <taxon>Actinomycetes</taxon>
        <taxon>Micrococcales</taxon>
        <taxon>Microbacteriaceae</taxon>
        <taxon>Microbacterium</taxon>
    </lineage>
</organism>
<dbReference type="Pfam" id="PF01850">
    <property type="entry name" value="PIN"/>
    <property type="match status" value="1"/>
</dbReference>
<evidence type="ECO:0000256" key="7">
    <source>
        <dbReference type="ARBA" id="ARBA00038093"/>
    </source>
</evidence>
<dbReference type="Gene3D" id="3.40.50.1010">
    <property type="entry name" value="5'-nuclease"/>
    <property type="match status" value="1"/>
</dbReference>
<protein>
    <recommendedName>
        <fullName evidence="8">Ribonuclease VapC</fullName>
        <shortName evidence="8">RNase VapC</shortName>
        <ecNumber evidence="8">3.1.-.-</ecNumber>
    </recommendedName>
    <alternativeName>
        <fullName evidence="8">Toxin VapC</fullName>
    </alternativeName>
</protein>
<keyword evidence="5 8" id="KW-0378">Hydrolase</keyword>
<evidence type="ECO:0000256" key="4">
    <source>
        <dbReference type="ARBA" id="ARBA00022723"/>
    </source>
</evidence>
<evidence type="ECO:0000256" key="8">
    <source>
        <dbReference type="HAMAP-Rule" id="MF_00265"/>
    </source>
</evidence>
<dbReference type="SUPFAM" id="SSF88723">
    <property type="entry name" value="PIN domain-like"/>
    <property type="match status" value="1"/>
</dbReference>
<evidence type="ECO:0000313" key="11">
    <source>
        <dbReference type="Proteomes" id="UP001553715"/>
    </source>
</evidence>
<dbReference type="InterPro" id="IPR050556">
    <property type="entry name" value="Type_II_TA_system_RNase"/>
</dbReference>
<feature type="domain" description="PIN" evidence="9">
    <location>
        <begin position="8"/>
        <end position="122"/>
    </location>
</feature>
<keyword evidence="4 8" id="KW-0479">Metal-binding</keyword>
<comment type="similarity">
    <text evidence="7 8">Belongs to the PINc/VapC protein family.</text>
</comment>
<dbReference type="Proteomes" id="UP001553715">
    <property type="component" value="Unassembled WGS sequence"/>
</dbReference>
<keyword evidence="11" id="KW-1185">Reference proteome</keyword>
<comment type="function">
    <text evidence="8">Toxic component of a toxin-antitoxin (TA) system. An RNase.</text>
</comment>
<proteinExistence type="inferred from homology"/>
<evidence type="ECO:0000256" key="2">
    <source>
        <dbReference type="ARBA" id="ARBA00022649"/>
    </source>
</evidence>
<feature type="binding site" evidence="8">
    <location>
        <position position="99"/>
    </location>
    <ligand>
        <name>Mg(2+)</name>
        <dbReference type="ChEBI" id="CHEBI:18420"/>
    </ligand>
</feature>
<keyword evidence="6 8" id="KW-0460">Magnesium</keyword>
<evidence type="ECO:0000256" key="6">
    <source>
        <dbReference type="ARBA" id="ARBA00022842"/>
    </source>
</evidence>
<accession>A0ABV3LI52</accession>
<dbReference type="InterPro" id="IPR002716">
    <property type="entry name" value="PIN_dom"/>
</dbReference>
<dbReference type="EC" id="3.1.-.-" evidence="8"/>
<feature type="binding site" evidence="8">
    <location>
        <position position="10"/>
    </location>
    <ligand>
        <name>Mg(2+)</name>
        <dbReference type="ChEBI" id="CHEBI:18420"/>
    </ligand>
</feature>
<comment type="cofactor">
    <cofactor evidence="1 8">
        <name>Mg(2+)</name>
        <dbReference type="ChEBI" id="CHEBI:18420"/>
    </cofactor>
</comment>
<evidence type="ECO:0000256" key="5">
    <source>
        <dbReference type="ARBA" id="ARBA00022801"/>
    </source>
</evidence>
<evidence type="ECO:0000256" key="3">
    <source>
        <dbReference type="ARBA" id="ARBA00022722"/>
    </source>
</evidence>
<dbReference type="RefSeq" id="WP_366232983.1">
    <property type="nucleotide sequence ID" value="NZ_JBFBMH010000014.1"/>
</dbReference>
<sequence>MGTVTSGLLDTSVLIAAESGRSLDTEALPAKLAASIITLAELRTGVLTASSPAERATRLRSLENVTRMKIFEADDRAAAQWARLRVELRDRGRRMNVNDLWIAAIGVANGLPIVTQDADFDALIGIQGVELIRV</sequence>
<gene>
    <name evidence="8" type="primary">vapC</name>
    <name evidence="10" type="ORF">AB0301_10755</name>
</gene>
<dbReference type="EMBL" id="JBFBMH010000014">
    <property type="protein sequence ID" value="MEW1975538.1"/>
    <property type="molecule type" value="Genomic_DNA"/>
</dbReference>
<evidence type="ECO:0000259" key="9">
    <source>
        <dbReference type="Pfam" id="PF01850"/>
    </source>
</evidence>
<keyword evidence="2 8" id="KW-1277">Toxin-antitoxin system</keyword>
<keyword evidence="8" id="KW-0800">Toxin</keyword>
<dbReference type="InterPro" id="IPR029060">
    <property type="entry name" value="PIN-like_dom_sf"/>
</dbReference>
<dbReference type="InterPro" id="IPR022907">
    <property type="entry name" value="VapC_family"/>
</dbReference>
<comment type="caution">
    <text evidence="10">The sequence shown here is derived from an EMBL/GenBank/DDBJ whole genome shotgun (WGS) entry which is preliminary data.</text>
</comment>
<dbReference type="HAMAP" id="MF_00265">
    <property type="entry name" value="VapC_Nob1"/>
    <property type="match status" value="1"/>
</dbReference>
<keyword evidence="3 8" id="KW-0540">Nuclease</keyword>
<dbReference type="PANTHER" id="PTHR33653">
    <property type="entry name" value="RIBONUCLEASE VAPC2"/>
    <property type="match status" value="1"/>
</dbReference>